<gene>
    <name evidence="2" type="ORF">SAMN05661093_10842</name>
</gene>
<keyword evidence="1" id="KW-0472">Membrane</keyword>
<protein>
    <submittedName>
        <fullName evidence="2">Uncharacterized protein</fullName>
    </submittedName>
</protein>
<evidence type="ECO:0000313" key="3">
    <source>
        <dbReference type="Proteomes" id="UP000192674"/>
    </source>
</evidence>
<keyword evidence="1" id="KW-0812">Transmembrane</keyword>
<sequence>MLSVLPLPFLPFEPAQTLHHYSFHVIYTLTQIPLVVLTYASTRTRSLS</sequence>
<dbReference type="Proteomes" id="UP000192674">
    <property type="component" value="Unassembled WGS sequence"/>
</dbReference>
<name>A0A1W2FZB6_KIBAR</name>
<feature type="transmembrane region" description="Helical" evidence="1">
    <location>
        <begin position="20"/>
        <end position="40"/>
    </location>
</feature>
<evidence type="ECO:0000313" key="2">
    <source>
        <dbReference type="EMBL" id="SMD27241.1"/>
    </source>
</evidence>
<keyword evidence="1" id="KW-1133">Transmembrane helix</keyword>
<dbReference type="EMBL" id="FWXV01000021">
    <property type="protein sequence ID" value="SMD27241.1"/>
    <property type="molecule type" value="Genomic_DNA"/>
</dbReference>
<dbReference type="AlphaFoldDB" id="A0A1W2FZB6"/>
<accession>A0A1W2FZB6</accession>
<organism evidence="2 3">
    <name type="scientific">Kibdelosporangium aridum</name>
    <dbReference type="NCBI Taxonomy" id="2030"/>
    <lineage>
        <taxon>Bacteria</taxon>
        <taxon>Bacillati</taxon>
        <taxon>Actinomycetota</taxon>
        <taxon>Actinomycetes</taxon>
        <taxon>Pseudonocardiales</taxon>
        <taxon>Pseudonocardiaceae</taxon>
        <taxon>Kibdelosporangium</taxon>
    </lineage>
</organism>
<keyword evidence="3" id="KW-1185">Reference proteome</keyword>
<reference evidence="2 3" key="1">
    <citation type="submission" date="2017-04" db="EMBL/GenBank/DDBJ databases">
        <authorList>
            <person name="Afonso C.L."/>
            <person name="Miller P.J."/>
            <person name="Scott M.A."/>
            <person name="Spackman E."/>
            <person name="Goraichik I."/>
            <person name="Dimitrov K.M."/>
            <person name="Suarez D.L."/>
            <person name="Swayne D.E."/>
        </authorList>
    </citation>
    <scope>NUCLEOTIDE SEQUENCE [LARGE SCALE GENOMIC DNA]</scope>
    <source>
        <strain evidence="2 3">DSM 43828</strain>
    </source>
</reference>
<proteinExistence type="predicted"/>
<evidence type="ECO:0000256" key="1">
    <source>
        <dbReference type="SAM" id="Phobius"/>
    </source>
</evidence>